<keyword evidence="4" id="KW-0732">Signal</keyword>
<reference evidence="6 7" key="1">
    <citation type="submission" date="2020-03" db="EMBL/GenBank/DDBJ databases">
        <authorList>
            <person name="Wang L."/>
            <person name="He N."/>
            <person name="Li Y."/>
            <person name="Fang Y."/>
            <person name="Zhang F."/>
        </authorList>
    </citation>
    <scope>NUCLEOTIDE SEQUENCE [LARGE SCALE GENOMIC DNA]</scope>
    <source>
        <strain evidence="6 7">36D10-4-7</strain>
    </source>
</reference>
<feature type="chain" id="PRO_5045892965" evidence="4">
    <location>
        <begin position="23"/>
        <end position="1111"/>
    </location>
</feature>
<feature type="domain" description="TonB-dependent transporter Oar-like beta-barrel" evidence="5">
    <location>
        <begin position="347"/>
        <end position="1034"/>
    </location>
</feature>
<proteinExistence type="predicted"/>
<dbReference type="RefSeq" id="WP_168135358.1">
    <property type="nucleotide sequence ID" value="NZ_JAAVJH010000010.1"/>
</dbReference>
<dbReference type="Gene3D" id="2.40.170.20">
    <property type="entry name" value="TonB-dependent receptor, beta-barrel domain"/>
    <property type="match status" value="1"/>
</dbReference>
<dbReference type="Pfam" id="PF25183">
    <property type="entry name" value="OMP_b-brl_4"/>
    <property type="match status" value="2"/>
</dbReference>
<comment type="subcellular location">
    <subcellularLocation>
        <location evidence="1">Cell outer membrane</location>
    </subcellularLocation>
</comment>
<dbReference type="EMBL" id="JAAVJH010000010">
    <property type="protein sequence ID" value="NJR79798.1"/>
    <property type="molecule type" value="Genomic_DNA"/>
</dbReference>
<accession>A0ABX1CPB7</accession>
<feature type="signal peptide" evidence="4">
    <location>
        <begin position="1"/>
        <end position="22"/>
    </location>
</feature>
<keyword evidence="7" id="KW-1185">Reference proteome</keyword>
<keyword evidence="6" id="KW-0675">Receptor</keyword>
<organism evidence="6 7">
    <name type="scientific">Sphingomonas corticis</name>
    <dbReference type="NCBI Taxonomy" id="2722791"/>
    <lineage>
        <taxon>Bacteria</taxon>
        <taxon>Pseudomonadati</taxon>
        <taxon>Pseudomonadota</taxon>
        <taxon>Alphaproteobacteria</taxon>
        <taxon>Sphingomonadales</taxon>
        <taxon>Sphingomonadaceae</taxon>
        <taxon>Sphingomonas</taxon>
    </lineage>
</organism>
<evidence type="ECO:0000256" key="1">
    <source>
        <dbReference type="ARBA" id="ARBA00004442"/>
    </source>
</evidence>
<evidence type="ECO:0000313" key="6">
    <source>
        <dbReference type="EMBL" id="NJR79798.1"/>
    </source>
</evidence>
<dbReference type="Proteomes" id="UP000732399">
    <property type="component" value="Unassembled WGS sequence"/>
</dbReference>
<dbReference type="Pfam" id="PF13620">
    <property type="entry name" value="CarboxypepD_reg"/>
    <property type="match status" value="1"/>
</dbReference>
<dbReference type="InterPro" id="IPR036942">
    <property type="entry name" value="Beta-barrel_TonB_sf"/>
</dbReference>
<keyword evidence="2" id="KW-0472">Membrane</keyword>
<evidence type="ECO:0000256" key="2">
    <source>
        <dbReference type="ARBA" id="ARBA00023136"/>
    </source>
</evidence>
<evidence type="ECO:0000256" key="4">
    <source>
        <dbReference type="SAM" id="SignalP"/>
    </source>
</evidence>
<dbReference type="InterPro" id="IPR037066">
    <property type="entry name" value="Plug_dom_sf"/>
</dbReference>
<sequence>MRNSLFLGAAAIALVAPAAAMAQETTSTIRGNVTSGETPVAGARVVATHVPSGTVTETTTDANGAFTLNGLRAGGPFTIDASGDAGSTQVTDVFTVVGQPFTLPIDLAASSGGDDIVVTAGSIQGAGVTSDGPQTVLTARDIAKVASVNRDVRDLARRDPFANLDPSNSRAVSFAGSNPRFNRFTINGVQVGDNFGLNSDSNPTGRGPIPFDAIEQFSVSIAPFDIRQGNFQGGAINTTMKSGTNTFQGTGFYSTSTDDMQGKRFRGLDISSTLPDYNSETYGATLSGPIIADKLFFMVSAERNTDPRPFTPSGIDQVPGLTQATLDQITGIAQSRYGYDAGTILPLNNQVDEKIVGKIDWNITTGQRLSVSYINAYESADVLQNTSVNNAATPSVGLSSNAYSRSVLLRAGIVQLNSDWTDRFSTEVRGLYKWNRVGQDALGNRNFAQFRVCAAPTSIAAASGSDTATGCGTGVPIISFGPDISRQANQLFFDTWGGSVLGKYSAEGHDIRALVEVNQNRTYNLFQQNVTGNYYFDSIADFQAGNASGANVAVPLNGDLNSVAADFRYTQFTFGLEDAWQVTDTLRITSGVRYDLYSMGDTIPFNPFFQARTGFRNTKTFKGLDNFQPRISFEWTPDRALRLRGGVGIFGGGSPDIYLSNSFSNTGVVANAFASGSTLGVVRATAAGTATATCTSAVYNASGVCTGLLNNVTGTSVPTVATNFLVNNTGALATGPTAALDPDLRLPSNMKATISADYDLFGVNIGGDFLYTKTLHAPSFTDARSIVIGTLPDGRPRYNASTLYNGQIATTGLGSDNNSDIIFFDETRGRSFVAVARAQKRFDFGVDLGASFTWQDVKDVSPATSSTAGSLYGNAPMVNPNLPAYGISNDQIRWLVKYNVGFDRAFFGDYRTVVQLFGETRAGRPYSYTMRNNVQNRSPVFGTISNNDRYLLYVPTSTTDPIVTYDSTATRDSLEAFINGSELAKYRGRIAPKNIARNPVYTKIDLHLEQEIPTFVGGSRLSIFADIENLPNLLNKNWGGLRQFGFPYTGRVVDVTCLTTAGNAIGAGTATANPTQPCAQYRYSTFNDPNEQAIVNTGSFYFIRVGARFSF</sequence>
<feature type="domain" description="TonB-dependent transporter Oar-like beta-barrel" evidence="5">
    <location>
        <begin position="240"/>
        <end position="306"/>
    </location>
</feature>
<name>A0ABX1CPB7_9SPHN</name>
<dbReference type="InterPro" id="IPR057601">
    <property type="entry name" value="Oar-like_b-barrel"/>
</dbReference>
<evidence type="ECO:0000259" key="5">
    <source>
        <dbReference type="Pfam" id="PF25183"/>
    </source>
</evidence>
<evidence type="ECO:0000256" key="3">
    <source>
        <dbReference type="ARBA" id="ARBA00023237"/>
    </source>
</evidence>
<comment type="caution">
    <text evidence="6">The sequence shown here is derived from an EMBL/GenBank/DDBJ whole genome shotgun (WGS) entry which is preliminary data.</text>
</comment>
<gene>
    <name evidence="6" type="ORF">HBH26_14510</name>
</gene>
<dbReference type="Gene3D" id="2.170.130.10">
    <property type="entry name" value="TonB-dependent receptor, plug domain"/>
    <property type="match status" value="1"/>
</dbReference>
<keyword evidence="3" id="KW-0998">Cell outer membrane</keyword>
<dbReference type="SUPFAM" id="SSF49452">
    <property type="entry name" value="Starch-binding domain-like"/>
    <property type="match status" value="1"/>
</dbReference>
<dbReference type="InterPro" id="IPR013784">
    <property type="entry name" value="Carb-bd-like_fold"/>
</dbReference>
<protein>
    <submittedName>
        <fullName evidence="6">TonB-dependent receptor</fullName>
    </submittedName>
</protein>
<dbReference type="SUPFAM" id="SSF56935">
    <property type="entry name" value="Porins"/>
    <property type="match status" value="1"/>
</dbReference>
<evidence type="ECO:0000313" key="7">
    <source>
        <dbReference type="Proteomes" id="UP000732399"/>
    </source>
</evidence>